<dbReference type="EMBL" id="CAJEWN010000469">
    <property type="protein sequence ID" value="CAD2183463.1"/>
    <property type="molecule type" value="Genomic_DNA"/>
</dbReference>
<evidence type="ECO:0000313" key="2">
    <source>
        <dbReference type="Proteomes" id="UP000580250"/>
    </source>
</evidence>
<dbReference type="AlphaFoldDB" id="A0A6V7W8F7"/>
<reference evidence="1 2" key="1">
    <citation type="submission" date="2020-08" db="EMBL/GenBank/DDBJ databases">
        <authorList>
            <person name="Koutsovoulos G."/>
            <person name="Danchin GJ E."/>
        </authorList>
    </citation>
    <scope>NUCLEOTIDE SEQUENCE [LARGE SCALE GENOMIC DNA]</scope>
</reference>
<accession>A0A6V7W8F7</accession>
<gene>
    <name evidence="1" type="ORF">MENT_LOCUS35759</name>
</gene>
<sequence>MREDHYPPNILVENANKVKEAIEQFPNGQIKTFLEVVEKTIEDKDKEEPFPEMRTNFEEESLLYFGYKPFSVVLEEFVNSKQK</sequence>
<proteinExistence type="predicted"/>
<protein>
    <submittedName>
        <fullName evidence="1">Uncharacterized protein</fullName>
    </submittedName>
</protein>
<name>A0A6V7W8F7_MELEN</name>
<comment type="caution">
    <text evidence="1">The sequence shown here is derived from an EMBL/GenBank/DDBJ whole genome shotgun (WGS) entry which is preliminary data.</text>
</comment>
<organism evidence="1 2">
    <name type="scientific">Meloidogyne enterolobii</name>
    <name type="common">Root-knot nematode worm</name>
    <name type="synonym">Meloidogyne mayaguensis</name>
    <dbReference type="NCBI Taxonomy" id="390850"/>
    <lineage>
        <taxon>Eukaryota</taxon>
        <taxon>Metazoa</taxon>
        <taxon>Ecdysozoa</taxon>
        <taxon>Nematoda</taxon>
        <taxon>Chromadorea</taxon>
        <taxon>Rhabditida</taxon>
        <taxon>Tylenchina</taxon>
        <taxon>Tylenchomorpha</taxon>
        <taxon>Tylenchoidea</taxon>
        <taxon>Meloidogynidae</taxon>
        <taxon>Meloidogyninae</taxon>
        <taxon>Meloidogyne</taxon>
    </lineage>
</organism>
<evidence type="ECO:0000313" key="1">
    <source>
        <dbReference type="EMBL" id="CAD2183463.1"/>
    </source>
</evidence>
<dbReference type="Proteomes" id="UP000580250">
    <property type="component" value="Unassembled WGS sequence"/>
</dbReference>